<protein>
    <submittedName>
        <fullName evidence="2">Uncharacterized protein</fullName>
    </submittedName>
</protein>
<sequence>MSKIFKMMLFENEGLSYTRVISFTLLLLLVGVTLYLVITGHNWQHYDTLANLTGGGSAATQIANKFINSKYNSEVGTYKEKNDAE</sequence>
<reference evidence="2" key="1">
    <citation type="journal article" date="2021" name="Proc. Natl. Acad. Sci. U.S.A.">
        <title>A Catalog of Tens of Thousands of Viruses from Human Metagenomes Reveals Hidden Associations with Chronic Diseases.</title>
        <authorList>
            <person name="Tisza M.J."/>
            <person name="Buck C.B."/>
        </authorList>
    </citation>
    <scope>NUCLEOTIDE SEQUENCE</scope>
    <source>
        <strain evidence="2">CtJ2i1</strain>
    </source>
</reference>
<name>A0A8S5V1E8_9CAUD</name>
<proteinExistence type="predicted"/>
<keyword evidence="1" id="KW-0812">Transmembrane</keyword>
<evidence type="ECO:0000313" key="2">
    <source>
        <dbReference type="EMBL" id="DAG00545.1"/>
    </source>
</evidence>
<keyword evidence="1" id="KW-1133">Transmembrane helix</keyword>
<dbReference type="EMBL" id="BK016182">
    <property type="protein sequence ID" value="DAG00545.1"/>
    <property type="molecule type" value="Genomic_DNA"/>
</dbReference>
<accession>A0A8S5V1E8</accession>
<organism evidence="2">
    <name type="scientific">Myoviridae sp. ctJ2i1</name>
    <dbReference type="NCBI Taxonomy" id="2825079"/>
    <lineage>
        <taxon>Viruses</taxon>
        <taxon>Duplodnaviria</taxon>
        <taxon>Heunggongvirae</taxon>
        <taxon>Uroviricota</taxon>
        <taxon>Caudoviricetes</taxon>
    </lineage>
</organism>
<feature type="transmembrane region" description="Helical" evidence="1">
    <location>
        <begin position="20"/>
        <end position="38"/>
    </location>
</feature>
<keyword evidence="1" id="KW-0472">Membrane</keyword>
<evidence type="ECO:0000256" key="1">
    <source>
        <dbReference type="SAM" id="Phobius"/>
    </source>
</evidence>